<name>A0A2K8UDG1_9GAMM</name>
<gene>
    <name evidence="1" type="ORF">THSYN_23595</name>
</gene>
<keyword evidence="2" id="KW-1185">Reference proteome</keyword>
<organism evidence="1 2">
    <name type="scientific">Candidatus Thiodictyon syntrophicum</name>
    <dbReference type="NCBI Taxonomy" id="1166950"/>
    <lineage>
        <taxon>Bacteria</taxon>
        <taxon>Pseudomonadati</taxon>
        <taxon>Pseudomonadota</taxon>
        <taxon>Gammaproteobacteria</taxon>
        <taxon>Chromatiales</taxon>
        <taxon>Chromatiaceae</taxon>
        <taxon>Thiodictyon</taxon>
    </lineage>
</organism>
<dbReference type="AlphaFoldDB" id="A0A2K8UDG1"/>
<sequence length="106" mass="11458">MGRTVAGAWRPNPAAQLLYGASPQSWLPGAKIEFVRYKGADPDTPVATRKTVTGTLPDQLDSVWARAGLRVLVLDYDPQCTLSAILLGEPQLVETWALERPGATVK</sequence>
<protein>
    <submittedName>
        <fullName evidence="1">Uncharacterized protein</fullName>
    </submittedName>
</protein>
<dbReference type="InterPro" id="IPR027417">
    <property type="entry name" value="P-loop_NTPase"/>
</dbReference>
<dbReference type="Proteomes" id="UP000232638">
    <property type="component" value="Chromosome"/>
</dbReference>
<dbReference type="Gene3D" id="3.40.50.300">
    <property type="entry name" value="P-loop containing nucleotide triphosphate hydrolases"/>
    <property type="match status" value="1"/>
</dbReference>
<evidence type="ECO:0000313" key="2">
    <source>
        <dbReference type="Proteomes" id="UP000232638"/>
    </source>
</evidence>
<reference evidence="1 2" key="1">
    <citation type="submission" date="2017-03" db="EMBL/GenBank/DDBJ databases">
        <title>Complete genome sequence of Candidatus 'Thiodictyon syntrophicum' sp. nov. strain Cad16T, a photolithoautotroph purple sulfur bacterium isolated from an alpine meromictic lake.</title>
        <authorList>
            <person name="Luedin S.M."/>
            <person name="Pothier J.F."/>
            <person name="Danza F."/>
            <person name="Storelli N."/>
            <person name="Wittwer M."/>
            <person name="Tonolla M."/>
        </authorList>
    </citation>
    <scope>NUCLEOTIDE SEQUENCE [LARGE SCALE GENOMIC DNA]</scope>
    <source>
        <strain evidence="1 2">Cad16T</strain>
    </source>
</reference>
<proteinExistence type="predicted"/>
<accession>A0A2K8UDG1</accession>
<dbReference type="KEGG" id="tsy:THSYN_23595"/>
<dbReference type="EMBL" id="CP020370">
    <property type="protein sequence ID" value="AUB83638.1"/>
    <property type="molecule type" value="Genomic_DNA"/>
</dbReference>
<dbReference type="OrthoDB" id="9807853at2"/>
<dbReference type="RefSeq" id="WP_100921320.1">
    <property type="nucleotide sequence ID" value="NZ_CP020370.1"/>
</dbReference>
<evidence type="ECO:0000313" key="1">
    <source>
        <dbReference type="EMBL" id="AUB83638.1"/>
    </source>
</evidence>